<dbReference type="GO" id="GO:0005829">
    <property type="term" value="C:cytosol"/>
    <property type="evidence" value="ECO:0007669"/>
    <property type="project" value="UniProtKB-SubCell"/>
</dbReference>
<gene>
    <name evidence="6" type="ORF">TorRG33x02_094260</name>
</gene>
<comment type="catalytic activity">
    <reaction evidence="2 3">
        <text>RX + glutathione = an S-substituted glutathione + a halide anion + H(+)</text>
        <dbReference type="Rhea" id="RHEA:16437"/>
        <dbReference type="ChEBI" id="CHEBI:15378"/>
        <dbReference type="ChEBI" id="CHEBI:16042"/>
        <dbReference type="ChEBI" id="CHEBI:17792"/>
        <dbReference type="ChEBI" id="CHEBI:57925"/>
        <dbReference type="ChEBI" id="CHEBI:90779"/>
        <dbReference type="EC" id="2.5.1.18"/>
    </reaction>
</comment>
<dbReference type="InterPro" id="IPR040079">
    <property type="entry name" value="Glutathione_S-Trfase"/>
</dbReference>
<comment type="similarity">
    <text evidence="3">Belongs to the GST superfamily.</text>
</comment>
<evidence type="ECO:0000256" key="2">
    <source>
        <dbReference type="ARBA" id="ARBA00047960"/>
    </source>
</evidence>
<name>A0A2P5FAU9_TREOI</name>
<dbReference type="CDD" id="cd03058">
    <property type="entry name" value="GST_N_Tau"/>
    <property type="match status" value="1"/>
</dbReference>
<dbReference type="InterPro" id="IPR010987">
    <property type="entry name" value="Glutathione-S-Trfase_C-like"/>
</dbReference>
<feature type="domain" description="GST N-terminal" evidence="4">
    <location>
        <begin position="7"/>
        <end position="86"/>
    </location>
</feature>
<dbReference type="AlphaFoldDB" id="A0A2P5FAU9"/>
<evidence type="ECO:0000313" key="7">
    <source>
        <dbReference type="Proteomes" id="UP000237000"/>
    </source>
</evidence>
<accession>A0A2P5FAU9</accession>
<comment type="function">
    <text evidence="3">Is involved in the conjugation of reduced glutathione to a wide number of exogenous and endogenous hydrophobic electrophiles.</text>
</comment>
<dbReference type="EMBL" id="JXTC01000048">
    <property type="protein sequence ID" value="PON94913.1"/>
    <property type="molecule type" value="Genomic_DNA"/>
</dbReference>
<evidence type="ECO:0000256" key="1">
    <source>
        <dbReference type="ARBA" id="ARBA00022679"/>
    </source>
</evidence>
<dbReference type="SUPFAM" id="SSF52833">
    <property type="entry name" value="Thioredoxin-like"/>
    <property type="match status" value="1"/>
</dbReference>
<protein>
    <recommendedName>
        <fullName evidence="3">Glutathione S-transferase</fullName>
        <ecNumber evidence="3">2.5.1.18</ecNumber>
    </recommendedName>
</protein>
<keyword evidence="7" id="KW-1185">Reference proteome</keyword>
<keyword evidence="1 3" id="KW-0808">Transferase</keyword>
<dbReference type="PANTHER" id="PTHR11260:SF679">
    <property type="entry name" value="GLUTATHIONE TRANSFERASE"/>
    <property type="match status" value="1"/>
</dbReference>
<comment type="subcellular location">
    <subcellularLocation>
        <location evidence="3">Cytoplasm</location>
        <location evidence="3">Cytosol</location>
    </subcellularLocation>
</comment>
<dbReference type="GO" id="GO:0004364">
    <property type="term" value="F:glutathione transferase activity"/>
    <property type="evidence" value="ECO:0007669"/>
    <property type="project" value="UniProtKB-UniRule"/>
</dbReference>
<dbReference type="SFLD" id="SFLDG00358">
    <property type="entry name" value="Main_(cytGST)"/>
    <property type="match status" value="1"/>
</dbReference>
<dbReference type="Gene3D" id="3.40.30.10">
    <property type="entry name" value="Glutaredoxin"/>
    <property type="match status" value="1"/>
</dbReference>
<keyword evidence="3" id="KW-0963">Cytoplasm</keyword>
<organism evidence="6 7">
    <name type="scientific">Trema orientale</name>
    <name type="common">Charcoal tree</name>
    <name type="synonym">Celtis orientalis</name>
    <dbReference type="NCBI Taxonomy" id="63057"/>
    <lineage>
        <taxon>Eukaryota</taxon>
        <taxon>Viridiplantae</taxon>
        <taxon>Streptophyta</taxon>
        <taxon>Embryophyta</taxon>
        <taxon>Tracheophyta</taxon>
        <taxon>Spermatophyta</taxon>
        <taxon>Magnoliopsida</taxon>
        <taxon>eudicotyledons</taxon>
        <taxon>Gunneridae</taxon>
        <taxon>Pentapetalae</taxon>
        <taxon>rosids</taxon>
        <taxon>fabids</taxon>
        <taxon>Rosales</taxon>
        <taxon>Cannabaceae</taxon>
        <taxon>Trema</taxon>
    </lineage>
</organism>
<dbReference type="InterPro" id="IPR036249">
    <property type="entry name" value="Thioredoxin-like_sf"/>
</dbReference>
<dbReference type="PROSITE" id="PS50405">
    <property type="entry name" value="GST_CTER"/>
    <property type="match status" value="1"/>
</dbReference>
<dbReference type="InterPro" id="IPR004045">
    <property type="entry name" value="Glutathione_S-Trfase_N"/>
</dbReference>
<dbReference type="GO" id="GO:0006749">
    <property type="term" value="P:glutathione metabolic process"/>
    <property type="evidence" value="ECO:0007669"/>
    <property type="project" value="InterPro"/>
</dbReference>
<evidence type="ECO:0000259" key="5">
    <source>
        <dbReference type="PROSITE" id="PS50405"/>
    </source>
</evidence>
<dbReference type="SUPFAM" id="SSF47616">
    <property type="entry name" value="GST C-terminal domain-like"/>
    <property type="match status" value="1"/>
</dbReference>
<evidence type="ECO:0000256" key="3">
    <source>
        <dbReference type="RuleBase" id="RU369102"/>
    </source>
</evidence>
<dbReference type="FunFam" id="3.40.30.10:FF:000014">
    <property type="entry name" value="Tau class glutathione S-transferase"/>
    <property type="match status" value="1"/>
</dbReference>
<dbReference type="PANTHER" id="PTHR11260">
    <property type="entry name" value="GLUTATHIONE S-TRANSFERASE, GST, SUPERFAMILY, GST DOMAIN CONTAINING"/>
    <property type="match status" value="1"/>
</dbReference>
<dbReference type="SFLD" id="SFLDS00019">
    <property type="entry name" value="Glutathione_Transferase_(cytos"/>
    <property type="match status" value="1"/>
</dbReference>
<proteinExistence type="inferred from homology"/>
<dbReference type="SFLD" id="SFLDG01152">
    <property type="entry name" value="Main.3:_Omega-_and_Tau-like"/>
    <property type="match status" value="1"/>
</dbReference>
<reference evidence="7" key="1">
    <citation type="submission" date="2016-06" db="EMBL/GenBank/DDBJ databases">
        <title>Parallel loss of symbiosis genes in relatives of nitrogen-fixing non-legume Parasponia.</title>
        <authorList>
            <person name="Van Velzen R."/>
            <person name="Holmer R."/>
            <person name="Bu F."/>
            <person name="Rutten L."/>
            <person name="Van Zeijl A."/>
            <person name="Liu W."/>
            <person name="Santuari L."/>
            <person name="Cao Q."/>
            <person name="Sharma T."/>
            <person name="Shen D."/>
            <person name="Roswanjaya Y."/>
            <person name="Wardhani T."/>
            <person name="Kalhor M.S."/>
            <person name="Jansen J."/>
            <person name="Van den Hoogen J."/>
            <person name="Gungor B."/>
            <person name="Hartog M."/>
            <person name="Hontelez J."/>
            <person name="Verver J."/>
            <person name="Yang W.-C."/>
            <person name="Schijlen E."/>
            <person name="Repin R."/>
            <person name="Schilthuizen M."/>
            <person name="Schranz E."/>
            <person name="Heidstra R."/>
            <person name="Miyata K."/>
            <person name="Fedorova E."/>
            <person name="Kohlen W."/>
            <person name="Bisseling T."/>
            <person name="Smit S."/>
            <person name="Geurts R."/>
        </authorList>
    </citation>
    <scope>NUCLEOTIDE SEQUENCE [LARGE SCALE GENOMIC DNA]</scope>
    <source>
        <strain evidence="7">cv. RG33-2</strain>
    </source>
</reference>
<feature type="domain" description="GST C-terminal" evidence="5">
    <location>
        <begin position="91"/>
        <end position="194"/>
    </location>
</feature>
<dbReference type="Pfam" id="PF02798">
    <property type="entry name" value="GST_N"/>
    <property type="match status" value="1"/>
</dbReference>
<sequence>MADQDHMKVKLHGHWASPFSCRVLWALSLKGIPYDYIEEDLRNKSELLLQYNPVHKKIPVLVHGGKPICESMIIIEYIDEKWPHKPLLPKDPYDRALARFWVKFAEDKGPSIWKVFRTTGEEQEKSKKASLEMLRTIEVYCRINVDKKFFGGDEIGIFDIAFGGMIVHWYDIIEEIVGVKLFEAREFPGLHEMD</sequence>
<dbReference type="PROSITE" id="PS50404">
    <property type="entry name" value="GST_NTER"/>
    <property type="match status" value="1"/>
</dbReference>
<dbReference type="InterPro" id="IPR045073">
    <property type="entry name" value="Omega/Tau-like"/>
</dbReference>
<dbReference type="EC" id="2.5.1.18" evidence="3"/>
<dbReference type="InterPro" id="IPR045074">
    <property type="entry name" value="GST_C_Tau"/>
</dbReference>
<evidence type="ECO:0000259" key="4">
    <source>
        <dbReference type="PROSITE" id="PS50404"/>
    </source>
</evidence>
<dbReference type="OrthoDB" id="4951845at2759"/>
<dbReference type="Gene3D" id="1.20.1050.10">
    <property type="match status" value="1"/>
</dbReference>
<dbReference type="Proteomes" id="UP000237000">
    <property type="component" value="Unassembled WGS sequence"/>
</dbReference>
<evidence type="ECO:0000313" key="6">
    <source>
        <dbReference type="EMBL" id="PON94913.1"/>
    </source>
</evidence>
<dbReference type="InParanoid" id="A0A2P5FAU9"/>
<comment type="caution">
    <text evidence="6">The sequence shown here is derived from an EMBL/GenBank/DDBJ whole genome shotgun (WGS) entry which is preliminary data.</text>
</comment>
<dbReference type="InterPro" id="IPR036282">
    <property type="entry name" value="Glutathione-S-Trfase_C_sf"/>
</dbReference>
<dbReference type="STRING" id="63057.A0A2P5FAU9"/>
<dbReference type="CDD" id="cd03185">
    <property type="entry name" value="GST_C_Tau"/>
    <property type="match status" value="1"/>
</dbReference>